<keyword evidence="8" id="KW-1185">Reference proteome</keyword>
<organism evidence="7 8">
    <name type="scientific">Microlunatus aurantiacus</name>
    <dbReference type="NCBI Taxonomy" id="446786"/>
    <lineage>
        <taxon>Bacteria</taxon>
        <taxon>Bacillati</taxon>
        <taxon>Actinomycetota</taxon>
        <taxon>Actinomycetes</taxon>
        <taxon>Propionibacteriales</taxon>
        <taxon>Propionibacteriaceae</taxon>
        <taxon>Microlunatus</taxon>
    </lineage>
</organism>
<evidence type="ECO:0000259" key="6">
    <source>
        <dbReference type="PROSITE" id="PS50983"/>
    </source>
</evidence>
<comment type="similarity">
    <text evidence="2">Belongs to the bacterial solute-binding protein 8 family.</text>
</comment>
<dbReference type="PROSITE" id="PS51318">
    <property type="entry name" value="TAT"/>
    <property type="match status" value="1"/>
</dbReference>
<protein>
    <submittedName>
        <fullName evidence="7">ABC transporter substrate-binding protein</fullName>
    </submittedName>
</protein>
<reference evidence="8" key="1">
    <citation type="journal article" date="2019" name="Int. J. Syst. Evol. Microbiol.">
        <title>The Global Catalogue of Microorganisms (GCM) 10K type strain sequencing project: providing services to taxonomists for standard genome sequencing and annotation.</title>
        <authorList>
            <consortium name="The Broad Institute Genomics Platform"/>
            <consortium name="The Broad Institute Genome Sequencing Center for Infectious Disease"/>
            <person name="Wu L."/>
            <person name="Ma J."/>
        </authorList>
    </citation>
    <scope>NUCLEOTIDE SEQUENCE [LARGE SCALE GENOMIC DNA]</scope>
    <source>
        <strain evidence="8">JCM 16548</strain>
    </source>
</reference>
<accession>A0ABP7ELU1</accession>
<keyword evidence="4 5" id="KW-0732">Signal</keyword>
<gene>
    <name evidence="7" type="ORF">GCM10022204_44850</name>
</gene>
<evidence type="ECO:0000313" key="8">
    <source>
        <dbReference type="Proteomes" id="UP001500051"/>
    </source>
</evidence>
<dbReference type="InterPro" id="IPR002491">
    <property type="entry name" value="ABC_transptr_periplasmic_BD"/>
</dbReference>
<proteinExistence type="inferred from homology"/>
<feature type="signal peptide" evidence="5">
    <location>
        <begin position="1"/>
        <end position="21"/>
    </location>
</feature>
<dbReference type="Proteomes" id="UP001500051">
    <property type="component" value="Unassembled WGS sequence"/>
</dbReference>
<evidence type="ECO:0000256" key="1">
    <source>
        <dbReference type="ARBA" id="ARBA00004196"/>
    </source>
</evidence>
<comment type="subcellular location">
    <subcellularLocation>
        <location evidence="1">Cell envelope</location>
    </subcellularLocation>
</comment>
<dbReference type="RefSeq" id="WP_344814699.1">
    <property type="nucleotide sequence ID" value="NZ_BAAAYX010000035.1"/>
</dbReference>
<evidence type="ECO:0000256" key="3">
    <source>
        <dbReference type="ARBA" id="ARBA00022448"/>
    </source>
</evidence>
<evidence type="ECO:0000256" key="2">
    <source>
        <dbReference type="ARBA" id="ARBA00008814"/>
    </source>
</evidence>
<dbReference type="InterPro" id="IPR051313">
    <property type="entry name" value="Bact_iron-sidero_bind"/>
</dbReference>
<keyword evidence="3" id="KW-0813">Transport</keyword>
<sequence>MTSPFSAPVSRRLFLAGSLSAALLAAAACSSDESAPQPSPTPVFPVTVDHMYGSTTIPAEPKRIVVIGTTEQDALLALGVVPIAVTQWVGDEPYAVFPWAIDKLGDAKPTVLESAEDLSAATITGLKPDLIIGTNAGMDKATYTALSTIAPTIANSGVYANTSYEPWPTQTVLVGKAVGREAQAQKLVDDLTQRFAEVAAAHPKWAGVSAGFVQAPYDDGSVIAWPNGLGTNFLTDLGFTIPKSFDRFVNDKVAQAQIPAKDTGVLNEAEVLVWGTDVAGDGADIRADKVLGGIDAVKGGRSVYTGDLLASAIYFNTILSLPYVIDQLVPELEKVLPGG</sequence>
<evidence type="ECO:0000313" key="7">
    <source>
        <dbReference type="EMBL" id="GAA3719802.1"/>
    </source>
</evidence>
<feature type="chain" id="PRO_5047279618" evidence="5">
    <location>
        <begin position="22"/>
        <end position="339"/>
    </location>
</feature>
<comment type="caution">
    <text evidence="7">The sequence shown here is derived from an EMBL/GenBank/DDBJ whole genome shotgun (WGS) entry which is preliminary data.</text>
</comment>
<dbReference type="SUPFAM" id="SSF53807">
    <property type="entry name" value="Helical backbone' metal receptor"/>
    <property type="match status" value="1"/>
</dbReference>
<dbReference type="PANTHER" id="PTHR30532">
    <property type="entry name" value="IRON III DICITRATE-BINDING PERIPLASMIC PROTEIN"/>
    <property type="match status" value="1"/>
</dbReference>
<dbReference type="PANTHER" id="PTHR30532:SF24">
    <property type="entry name" value="FERRIC ENTEROBACTIN-BINDING PERIPLASMIC PROTEIN FEPB"/>
    <property type="match status" value="1"/>
</dbReference>
<dbReference type="Pfam" id="PF01497">
    <property type="entry name" value="Peripla_BP_2"/>
    <property type="match status" value="1"/>
</dbReference>
<evidence type="ECO:0000256" key="5">
    <source>
        <dbReference type="SAM" id="SignalP"/>
    </source>
</evidence>
<feature type="domain" description="Fe/B12 periplasmic-binding" evidence="6">
    <location>
        <begin position="63"/>
        <end position="336"/>
    </location>
</feature>
<dbReference type="Gene3D" id="3.40.50.1980">
    <property type="entry name" value="Nitrogenase molybdenum iron protein domain"/>
    <property type="match status" value="2"/>
</dbReference>
<dbReference type="PROSITE" id="PS50983">
    <property type="entry name" value="FE_B12_PBP"/>
    <property type="match status" value="1"/>
</dbReference>
<evidence type="ECO:0000256" key="4">
    <source>
        <dbReference type="ARBA" id="ARBA00022729"/>
    </source>
</evidence>
<name>A0ABP7ELU1_9ACTN</name>
<dbReference type="InterPro" id="IPR006311">
    <property type="entry name" value="TAT_signal"/>
</dbReference>
<dbReference type="EMBL" id="BAAAYX010000035">
    <property type="protein sequence ID" value="GAA3719802.1"/>
    <property type="molecule type" value="Genomic_DNA"/>
</dbReference>